<dbReference type="PANTHER" id="PTHR44329:SF288">
    <property type="entry name" value="MITOGEN-ACTIVATED PROTEIN KINASE KINASE KINASE 20"/>
    <property type="match status" value="1"/>
</dbReference>
<dbReference type="SMART" id="SM00028">
    <property type="entry name" value="TPR"/>
    <property type="match status" value="6"/>
</dbReference>
<evidence type="ECO:0000256" key="3">
    <source>
        <dbReference type="ARBA" id="ARBA00022777"/>
    </source>
</evidence>
<feature type="repeat" description="TPR" evidence="5">
    <location>
        <begin position="1146"/>
        <end position="1179"/>
    </location>
</feature>
<reference evidence="8" key="1">
    <citation type="submission" date="2019-10" db="EMBL/GenBank/DDBJ databases">
        <title>Conservation and host-specific expression of non-tandemly repeated heterogenous ribosome RNA gene in arbuscular mycorrhizal fungi.</title>
        <authorList>
            <person name="Maeda T."/>
            <person name="Kobayashi Y."/>
            <person name="Nakagawa T."/>
            <person name="Ezawa T."/>
            <person name="Yamaguchi K."/>
            <person name="Bino T."/>
            <person name="Nishimoto Y."/>
            <person name="Shigenobu S."/>
            <person name="Kawaguchi M."/>
        </authorList>
    </citation>
    <scope>NUCLEOTIDE SEQUENCE</scope>
    <source>
        <strain evidence="8">HR1</strain>
    </source>
</reference>
<dbReference type="InterPro" id="IPR019734">
    <property type="entry name" value="TPR_rpt"/>
</dbReference>
<dbReference type="GO" id="GO:0004674">
    <property type="term" value="F:protein serine/threonine kinase activity"/>
    <property type="evidence" value="ECO:0007669"/>
    <property type="project" value="TreeGrafter"/>
</dbReference>
<evidence type="ECO:0000256" key="5">
    <source>
        <dbReference type="PROSITE-ProRule" id="PRU00339"/>
    </source>
</evidence>
<keyword evidence="1" id="KW-0808">Transferase</keyword>
<dbReference type="InterPro" id="IPR011990">
    <property type="entry name" value="TPR-like_helical_dom_sf"/>
</dbReference>
<sequence length="1548" mass="182063">MAEYSEIKDSNYYIDWLENSITEEHIKYYEYSDFTNIQQIGKGSYGNVIRVNWKNSNRLFAIKSFNNDKLTLKEVIKELKLHRSVDDHENIIRLYGITNIEDTIHQMKKYSLVLEYANNGTLNSYLSDHFNELDWNEKYLLALQLASAVEFLHEKDIIHRDLHPNNILIHQKNIKLADFGLSKKIAEASSNASKIIGVIPYIDPERFNNQGKNYKLNKKSDVYSVGVLLWQISSGCEPFKGFDYDVCLMLYILKGKREEMIVGTPVKYYQLYSECWKYESNKRPNMQEVVAILESIIPSEQNDVITHNINEKGELEEYNSSLNNETMDINNDLINDIASLNISSSSVSNQAVEQSVDDTHSDIINDVASSTESGIIIETEDSLSSISNQTTEQSANDTRVYKNQLLPEDGFIIPDDEVEELLRNLTKPKYLHELKLLFENLQNKFSSQILISSLKSLANPDLFDYYSKDYIARLELHLRTWVAVLERIQFSKPRIVLRKDLQDKVFNSLAKFAEIYHKTTQVVDNNLELNFHQENEIYNYNINFLLIYLRDTLNSLRDDESWLQELLKRIKDLLITILNIIPSSKAVPNDDCTILSLLTQIRQSLNFKYPVASYYVDWRIMLIIQHNLFVWSEGSEKIISKKFGEMVLMEYIWSFLEREWTNVTDKSILDSQMKFDEVSNKVIRNLKNTRDFLSDITGNEPIALPHTLWFGILDLAQNLIRRSTRTATYGLCYYLAIESLNKAPSSFIQFKAIEILLHLKNIDNKMFSMIEIDFDQYIQKLNENNLIDSSEKFQSLLTFAKEKYNEDLKILSDDTGKGKGKGLNQDHLKREQILNSNILDIIADEITCPISSEPTDQLCVLKCQHMLSLNNLKNLRQKICPKCREKIEDKNIKYLPQNSIYKNLYTKFFESGHILPYELENSDQIMDNQYDSDDSDNSGVDPILTKKKKFINSIIKLNSNISLSSVLPKITKKQHPTYQNIIKEINEKHYEKAASLCKEFLNYFPKSYSLRCILAYIYRCLNNYKQAYLYLDGAIDLNPKKPVAFLIRGKIYFEQNEYGKAINDLSRSITRKVKSNNVHVYIIFGNCYLFYNDYITAIKNYNIALKNDPNNYLCLKNCAYIYEKKGDYLNTLTILDKLLNINKKDSLILCYYGEILCNMTKYSKAIPYFTRSNIIDPENIHNLNKRAIAYYILQKYDKALLDFDKIIQLDPSNFSAYYLKYLTYYTKNDIISFKKYTELLSSLNSDNWLNKIQSFHFFHLEFLLNKNRHKELNNILRKINQDPNIYKNELLLFIRCKIYIELKKYYEAKIDLDMLFKLTKNDLYIYLLKKFSDFWIYLYKDCKIYEWNFTELGIIDEFNKYMYKEKAVYFISNLINFDNTLCHENDMSSLSKLVLCSKNKKLHLSIPNVFENYGFLPIWKINVKKILSEDCFIKFISKNDFRQKEEMLKYEDLSKLEGLGWIEYQPQIDSWMSQLSIEVNSTNMQIDYVRLGFNHYKITHIPNMNLMGHLLPDYHKTFPNIPETFKDKYFSRKEMENLLDLKDILDNL</sequence>
<dbReference type="Proteomes" id="UP000615446">
    <property type="component" value="Unassembled WGS sequence"/>
</dbReference>
<comment type="caution">
    <text evidence="8">The sequence shown here is derived from an EMBL/GenBank/DDBJ whole genome shotgun (WGS) entry which is preliminary data.</text>
</comment>
<protein>
    <recommendedName>
        <fullName evidence="7">Protein kinase domain-containing protein</fullName>
    </recommendedName>
</protein>
<dbReference type="OrthoDB" id="2383248at2759"/>
<keyword evidence="4 6" id="KW-0067">ATP-binding</keyword>
<dbReference type="InterPro" id="IPR017441">
    <property type="entry name" value="Protein_kinase_ATP_BS"/>
</dbReference>
<dbReference type="PRINTS" id="PR00109">
    <property type="entry name" value="TYRKINASE"/>
</dbReference>
<dbReference type="GO" id="GO:0005524">
    <property type="term" value="F:ATP binding"/>
    <property type="evidence" value="ECO:0007669"/>
    <property type="project" value="UniProtKB-UniRule"/>
</dbReference>
<keyword evidence="2 6" id="KW-0547">Nucleotide-binding</keyword>
<name>A0A8H3LHX9_9GLOM</name>
<dbReference type="Gene3D" id="1.25.40.10">
    <property type="entry name" value="Tetratricopeptide repeat domain"/>
    <property type="match status" value="2"/>
</dbReference>
<dbReference type="PROSITE" id="PS50011">
    <property type="entry name" value="PROTEIN_KINASE_DOM"/>
    <property type="match status" value="1"/>
</dbReference>
<dbReference type="SUPFAM" id="SSF56112">
    <property type="entry name" value="Protein kinase-like (PK-like)"/>
    <property type="match status" value="1"/>
</dbReference>
<dbReference type="InterPro" id="IPR011009">
    <property type="entry name" value="Kinase-like_dom_sf"/>
</dbReference>
<keyword evidence="3" id="KW-0418">Kinase</keyword>
<evidence type="ECO:0000259" key="7">
    <source>
        <dbReference type="PROSITE" id="PS50011"/>
    </source>
</evidence>
<accession>A0A8H3LHX9</accession>
<dbReference type="PROSITE" id="PS00107">
    <property type="entry name" value="PROTEIN_KINASE_ATP"/>
    <property type="match status" value="1"/>
</dbReference>
<dbReference type="SUPFAM" id="SSF57850">
    <property type="entry name" value="RING/U-box"/>
    <property type="match status" value="1"/>
</dbReference>
<proteinExistence type="predicted"/>
<dbReference type="PROSITE" id="PS50005">
    <property type="entry name" value="TPR"/>
    <property type="match status" value="3"/>
</dbReference>
<feature type="repeat" description="TPR" evidence="5">
    <location>
        <begin position="1180"/>
        <end position="1213"/>
    </location>
</feature>
<evidence type="ECO:0000313" key="9">
    <source>
        <dbReference type="Proteomes" id="UP000615446"/>
    </source>
</evidence>
<evidence type="ECO:0000256" key="4">
    <source>
        <dbReference type="ARBA" id="ARBA00022840"/>
    </source>
</evidence>
<dbReference type="Pfam" id="PF07714">
    <property type="entry name" value="PK_Tyr_Ser-Thr"/>
    <property type="match status" value="1"/>
</dbReference>
<dbReference type="InterPro" id="IPR001245">
    <property type="entry name" value="Ser-Thr/Tyr_kinase_cat_dom"/>
</dbReference>
<feature type="repeat" description="TPR" evidence="5">
    <location>
        <begin position="1078"/>
        <end position="1111"/>
    </location>
</feature>
<dbReference type="InterPro" id="IPR051681">
    <property type="entry name" value="Ser/Thr_Kinases-Pseudokinases"/>
</dbReference>
<evidence type="ECO:0000256" key="1">
    <source>
        <dbReference type="ARBA" id="ARBA00022679"/>
    </source>
</evidence>
<dbReference type="SUPFAM" id="SSF81901">
    <property type="entry name" value="HCP-like"/>
    <property type="match status" value="2"/>
</dbReference>
<feature type="binding site" evidence="6">
    <location>
        <position position="63"/>
    </location>
    <ligand>
        <name>ATP</name>
        <dbReference type="ChEBI" id="CHEBI:30616"/>
    </ligand>
</feature>
<organism evidence="8 9">
    <name type="scientific">Rhizophagus clarus</name>
    <dbReference type="NCBI Taxonomy" id="94130"/>
    <lineage>
        <taxon>Eukaryota</taxon>
        <taxon>Fungi</taxon>
        <taxon>Fungi incertae sedis</taxon>
        <taxon>Mucoromycota</taxon>
        <taxon>Glomeromycotina</taxon>
        <taxon>Glomeromycetes</taxon>
        <taxon>Glomerales</taxon>
        <taxon>Glomeraceae</taxon>
        <taxon>Rhizophagus</taxon>
    </lineage>
</organism>
<dbReference type="EMBL" id="BLAL01000165">
    <property type="protein sequence ID" value="GES87384.1"/>
    <property type="molecule type" value="Genomic_DNA"/>
</dbReference>
<dbReference type="InterPro" id="IPR013083">
    <property type="entry name" value="Znf_RING/FYVE/PHD"/>
</dbReference>
<dbReference type="InterPro" id="IPR000719">
    <property type="entry name" value="Prot_kinase_dom"/>
</dbReference>
<feature type="domain" description="Protein kinase" evidence="7">
    <location>
        <begin position="34"/>
        <end position="297"/>
    </location>
</feature>
<dbReference type="PANTHER" id="PTHR44329">
    <property type="entry name" value="SERINE/THREONINE-PROTEIN KINASE TNNI3K-RELATED"/>
    <property type="match status" value="1"/>
</dbReference>
<evidence type="ECO:0000313" key="8">
    <source>
        <dbReference type="EMBL" id="GES87384.1"/>
    </source>
</evidence>
<keyword evidence="5" id="KW-0802">TPR repeat</keyword>
<evidence type="ECO:0000256" key="2">
    <source>
        <dbReference type="ARBA" id="ARBA00022741"/>
    </source>
</evidence>
<dbReference type="Gene3D" id="1.10.510.10">
    <property type="entry name" value="Transferase(Phosphotransferase) domain 1"/>
    <property type="match status" value="1"/>
</dbReference>
<gene>
    <name evidence="8" type="ORF">RCL2_001438100</name>
</gene>
<dbReference type="Gene3D" id="3.30.40.10">
    <property type="entry name" value="Zinc/RING finger domain, C3HC4 (zinc finger)"/>
    <property type="match status" value="1"/>
</dbReference>
<dbReference type="Pfam" id="PF12895">
    <property type="entry name" value="ANAPC3"/>
    <property type="match status" value="1"/>
</dbReference>
<evidence type="ECO:0000256" key="6">
    <source>
        <dbReference type="PROSITE-ProRule" id="PRU10141"/>
    </source>
</evidence>